<feature type="transmembrane region" description="Helical" evidence="26">
    <location>
        <begin position="21"/>
        <end position="39"/>
    </location>
</feature>
<dbReference type="PANTHER" id="PTHR11662:SF399">
    <property type="entry name" value="FI19708P1-RELATED"/>
    <property type="match status" value="1"/>
</dbReference>
<evidence type="ECO:0000259" key="27">
    <source>
        <dbReference type="PROSITE" id="PS50850"/>
    </source>
</evidence>
<keyword evidence="13" id="KW-0458">Lysosome</keyword>
<dbReference type="PROSITE" id="PS50850">
    <property type="entry name" value="MFS"/>
    <property type="match status" value="1"/>
</dbReference>
<keyword evidence="12" id="KW-0325">Glycoprotein</keyword>
<keyword evidence="8" id="KW-0769">Symport</keyword>
<dbReference type="SUPFAM" id="SSF103473">
    <property type="entry name" value="MFS general substrate transporter"/>
    <property type="match status" value="1"/>
</dbReference>
<feature type="transmembrane region" description="Helical" evidence="26">
    <location>
        <begin position="124"/>
        <end position="146"/>
    </location>
</feature>
<dbReference type="InterPro" id="IPR020846">
    <property type="entry name" value="MFS_dom"/>
</dbReference>
<dbReference type="PANTHER" id="PTHR11662">
    <property type="entry name" value="SOLUTE CARRIER FAMILY 17"/>
    <property type="match status" value="1"/>
</dbReference>
<feature type="transmembrane region" description="Helical" evidence="26">
    <location>
        <begin position="185"/>
        <end position="208"/>
    </location>
</feature>
<evidence type="ECO:0000256" key="3">
    <source>
        <dbReference type="ARBA" id="ARBA00004638"/>
    </source>
</evidence>
<dbReference type="GO" id="GO:0016323">
    <property type="term" value="C:basolateral plasma membrane"/>
    <property type="evidence" value="ECO:0007669"/>
    <property type="project" value="UniProtKB-SubCell"/>
</dbReference>
<dbReference type="InterPro" id="IPR050382">
    <property type="entry name" value="MFS_Na/Anion_cotransporter"/>
</dbReference>
<evidence type="ECO:0000256" key="12">
    <source>
        <dbReference type="ARBA" id="ARBA00023180"/>
    </source>
</evidence>
<evidence type="ECO:0000256" key="25">
    <source>
        <dbReference type="ARBA" id="ARBA00081925"/>
    </source>
</evidence>
<evidence type="ECO:0000256" key="20">
    <source>
        <dbReference type="ARBA" id="ARBA00051612"/>
    </source>
</evidence>
<dbReference type="AlphaFoldDB" id="A0A812E0K8"/>
<gene>
    <name evidence="28" type="ORF">SPHA_64975</name>
</gene>
<comment type="function">
    <text evidence="21">Receptor for CM101, a polysaccharide produced by group B Streptococcus with antipathoangiogenic properties.</text>
</comment>
<dbReference type="EMBL" id="CAHIKZ030004679">
    <property type="protein sequence ID" value="CAE1313940.1"/>
    <property type="molecule type" value="Genomic_DNA"/>
</dbReference>
<sequence length="508" mass="56978">MSGKYLDTDVITPKPKGCIKVRYILVAMIFWGFLMEYSLRINLSVALVAMVNITSTKLDSSNNITECPENLETFNATHEIYKEDHGQFNWDAEIVGLILGAVFYGYMFAQLPACLFIEKFGPKHVFGCGIFFSAVLTFLTPLAASYDFKALIALRALEGLFMGVDAAAIHSIWGNWAPKWERSKLVSCSYSGVNLGMVTALPICGLLIENAGWPSVFYVLGGFTCVWWIGWLFLTSNTPADHPFISNEERQYIEESIELTVKPLKTPWKKILTSRPFLATINTHFCLNWGFYTLLTCLPLYMKEVLRFDIQQNSLLSALPYIVQWFVAIMASFIADFLREKKYLSTTATRKLMTAFGSLLPALFLVIINYIGCDKYIAVIMIVLSVGTSSFASSGFFIGIMEMSPKLSGTLMGISNSIGTISGILGPYIVGIITKEKGTRQEWKIVFFISATIYVLGCASYIIFGSAEVQPWDERDIKTCDDEQILKPKIHKRQKEAHLSELNTVEFT</sequence>
<evidence type="ECO:0000256" key="10">
    <source>
        <dbReference type="ARBA" id="ARBA00023018"/>
    </source>
</evidence>
<dbReference type="InterPro" id="IPR036259">
    <property type="entry name" value="MFS_trans_sf"/>
</dbReference>
<evidence type="ECO:0000256" key="5">
    <source>
        <dbReference type="ARBA" id="ARBA00022448"/>
    </source>
</evidence>
<organism evidence="28 29">
    <name type="scientific">Acanthosepion pharaonis</name>
    <name type="common">Pharaoh cuttlefish</name>
    <name type="synonym">Sepia pharaonis</name>
    <dbReference type="NCBI Taxonomy" id="158019"/>
    <lineage>
        <taxon>Eukaryota</taxon>
        <taxon>Metazoa</taxon>
        <taxon>Spiralia</taxon>
        <taxon>Lophotrochozoa</taxon>
        <taxon>Mollusca</taxon>
        <taxon>Cephalopoda</taxon>
        <taxon>Coleoidea</taxon>
        <taxon>Decapodiformes</taxon>
        <taxon>Sepiida</taxon>
        <taxon>Sepiina</taxon>
        <taxon>Sepiidae</taxon>
        <taxon>Acanthosepion</taxon>
    </lineage>
</organism>
<dbReference type="GO" id="GO:0005765">
    <property type="term" value="C:lysosomal membrane"/>
    <property type="evidence" value="ECO:0007669"/>
    <property type="project" value="UniProtKB-SubCell"/>
</dbReference>
<keyword evidence="29" id="KW-1185">Reference proteome</keyword>
<evidence type="ECO:0000256" key="1">
    <source>
        <dbReference type="ARBA" id="ARBA00004432"/>
    </source>
</evidence>
<protein>
    <recommendedName>
        <fullName evidence="22">Sialin</fullName>
    </recommendedName>
    <alternativeName>
        <fullName evidence="25">H(+)/nitrate cotransporter</fullName>
    </alternativeName>
    <alternativeName>
        <fullName evidence="23">H(+)/sialic acid cotransporter</fullName>
    </alternativeName>
    <alternativeName>
        <fullName evidence="24">Vesicular excitatory amino acid transporter</fullName>
    </alternativeName>
</protein>
<evidence type="ECO:0000256" key="18">
    <source>
        <dbReference type="ARBA" id="ARBA00051403"/>
    </source>
</evidence>
<evidence type="ECO:0000256" key="7">
    <source>
        <dbReference type="ARBA" id="ARBA00022692"/>
    </source>
</evidence>
<keyword evidence="11 26" id="KW-0472">Membrane</keyword>
<evidence type="ECO:0000256" key="11">
    <source>
        <dbReference type="ARBA" id="ARBA00023136"/>
    </source>
</evidence>
<comment type="subcellular location">
    <subcellularLocation>
        <location evidence="2">Basolateral cell membrane</location>
        <topology evidence="2">Multi-pass membrane protein</topology>
    </subcellularLocation>
    <subcellularLocation>
        <location evidence="3">Cytoplasmic vesicle</location>
        <location evidence="3">Secretory vesicle membrane</location>
        <topology evidence="3">Multi-pass membrane protein</topology>
    </subcellularLocation>
    <subcellularLocation>
        <location evidence="1">Cytoplasmic vesicle</location>
        <location evidence="1">Secretory vesicle</location>
        <location evidence="1">Synaptic vesicle membrane</location>
    </subcellularLocation>
    <subcellularLocation>
        <location evidence="4">Lysosome membrane</location>
    </subcellularLocation>
</comment>
<feature type="transmembrane region" description="Helical" evidence="26">
    <location>
        <begin position="277"/>
        <end position="301"/>
    </location>
</feature>
<comment type="catalytic activity">
    <reaction evidence="16">
        <text>L-aspartate(out) = L-aspartate(in)</text>
        <dbReference type="Rhea" id="RHEA:66332"/>
        <dbReference type="ChEBI" id="CHEBI:29991"/>
    </reaction>
    <physiologicalReaction direction="left-to-right" evidence="16">
        <dbReference type="Rhea" id="RHEA:66333"/>
    </physiologicalReaction>
</comment>
<feature type="transmembrane region" description="Helical" evidence="26">
    <location>
        <begin position="411"/>
        <end position="433"/>
    </location>
</feature>
<dbReference type="OrthoDB" id="2985014at2759"/>
<feature type="transmembrane region" description="Helical" evidence="26">
    <location>
        <begin position="214"/>
        <end position="234"/>
    </location>
</feature>
<keyword evidence="5" id="KW-0813">Transport</keyword>
<evidence type="ECO:0000256" key="21">
    <source>
        <dbReference type="ARBA" id="ARBA00056891"/>
    </source>
</evidence>
<dbReference type="Proteomes" id="UP000597762">
    <property type="component" value="Unassembled WGS sequence"/>
</dbReference>
<evidence type="ECO:0000256" key="23">
    <source>
        <dbReference type="ARBA" id="ARBA00080244"/>
    </source>
</evidence>
<evidence type="ECO:0000256" key="16">
    <source>
        <dbReference type="ARBA" id="ARBA00050554"/>
    </source>
</evidence>
<dbReference type="GO" id="GO:0015293">
    <property type="term" value="F:symporter activity"/>
    <property type="evidence" value="ECO:0007669"/>
    <property type="project" value="UniProtKB-KW"/>
</dbReference>
<evidence type="ECO:0000256" key="13">
    <source>
        <dbReference type="ARBA" id="ARBA00023228"/>
    </source>
</evidence>
<dbReference type="GO" id="GO:0030672">
    <property type="term" value="C:synaptic vesicle membrane"/>
    <property type="evidence" value="ECO:0007669"/>
    <property type="project" value="UniProtKB-SubCell"/>
</dbReference>
<dbReference type="FunFam" id="1.20.1250.20:FF:000067">
    <property type="entry name" value="sialin isoform X2"/>
    <property type="match status" value="1"/>
</dbReference>
<evidence type="ECO:0000256" key="22">
    <source>
        <dbReference type="ARBA" id="ARBA00069713"/>
    </source>
</evidence>
<dbReference type="GO" id="GO:0006820">
    <property type="term" value="P:monoatomic anion transport"/>
    <property type="evidence" value="ECO:0007669"/>
    <property type="project" value="TreeGrafter"/>
</dbReference>
<evidence type="ECO:0000256" key="6">
    <source>
        <dbReference type="ARBA" id="ARBA00022475"/>
    </source>
</evidence>
<evidence type="ECO:0000313" key="29">
    <source>
        <dbReference type="Proteomes" id="UP000597762"/>
    </source>
</evidence>
<feature type="transmembrane region" description="Helical" evidence="26">
    <location>
        <begin position="445"/>
        <end position="464"/>
    </location>
</feature>
<evidence type="ECO:0000256" key="2">
    <source>
        <dbReference type="ARBA" id="ARBA00004554"/>
    </source>
</evidence>
<dbReference type="Pfam" id="PF07690">
    <property type="entry name" value="MFS_1"/>
    <property type="match status" value="1"/>
</dbReference>
<dbReference type="GO" id="GO:0046942">
    <property type="term" value="P:carboxylic acid transport"/>
    <property type="evidence" value="ECO:0007669"/>
    <property type="project" value="UniProtKB-ARBA"/>
</dbReference>
<evidence type="ECO:0000256" key="26">
    <source>
        <dbReference type="SAM" id="Phobius"/>
    </source>
</evidence>
<feature type="domain" description="Major facilitator superfamily (MFS) profile" evidence="27">
    <location>
        <begin position="24"/>
        <end position="469"/>
    </location>
</feature>
<comment type="catalytic activity">
    <reaction evidence="17">
        <text>N-acetylneuraminate(in) + H(+)(in) = N-acetylneuraminate(out) + H(+)(out)</text>
        <dbReference type="Rhea" id="RHEA:28987"/>
        <dbReference type="ChEBI" id="CHEBI:15378"/>
        <dbReference type="ChEBI" id="CHEBI:35418"/>
    </reaction>
    <physiologicalReaction direction="right-to-left" evidence="17">
        <dbReference type="Rhea" id="RHEA:28989"/>
    </physiologicalReaction>
</comment>
<evidence type="ECO:0000256" key="8">
    <source>
        <dbReference type="ARBA" id="ARBA00022847"/>
    </source>
</evidence>
<comment type="catalytic activity">
    <reaction evidence="20">
        <text>D-glucuronate(out) + H(+)(out) = D-glucuronate(in) + H(+)(in)</text>
        <dbReference type="Rhea" id="RHEA:72591"/>
        <dbReference type="ChEBI" id="CHEBI:15378"/>
        <dbReference type="ChEBI" id="CHEBI:58720"/>
    </reaction>
    <physiologicalReaction direction="left-to-right" evidence="20">
        <dbReference type="Rhea" id="RHEA:72592"/>
    </physiologicalReaction>
</comment>
<dbReference type="CDD" id="cd17318">
    <property type="entry name" value="MFS_SLC17"/>
    <property type="match status" value="1"/>
</dbReference>
<dbReference type="FunFam" id="1.20.1250.20:FF:000003">
    <property type="entry name" value="Solute carrier family 17 member 3"/>
    <property type="match status" value="1"/>
</dbReference>
<keyword evidence="10" id="KW-0770">Synapse</keyword>
<accession>A0A812E0K8</accession>
<keyword evidence="7 26" id="KW-0812">Transmembrane</keyword>
<keyword evidence="14" id="KW-0968">Cytoplasmic vesicle</keyword>
<feature type="transmembrane region" description="Helical" evidence="26">
    <location>
        <begin position="351"/>
        <end position="371"/>
    </location>
</feature>
<evidence type="ECO:0000256" key="14">
    <source>
        <dbReference type="ARBA" id="ARBA00023329"/>
    </source>
</evidence>
<proteinExistence type="predicted"/>
<evidence type="ECO:0000256" key="24">
    <source>
        <dbReference type="ARBA" id="ARBA00081195"/>
    </source>
</evidence>
<reference evidence="28" key="1">
    <citation type="submission" date="2021-01" db="EMBL/GenBank/DDBJ databases">
        <authorList>
            <person name="Li R."/>
            <person name="Bekaert M."/>
        </authorList>
    </citation>
    <scope>NUCLEOTIDE SEQUENCE</scope>
    <source>
        <strain evidence="28">Farmed</strain>
    </source>
</reference>
<evidence type="ECO:0000256" key="9">
    <source>
        <dbReference type="ARBA" id="ARBA00022989"/>
    </source>
</evidence>
<name>A0A812E0K8_ACAPH</name>
<comment type="catalytic activity">
    <reaction evidence="19">
        <text>L-glutamate(out) = L-glutamate(in)</text>
        <dbReference type="Rhea" id="RHEA:66336"/>
        <dbReference type="ChEBI" id="CHEBI:29985"/>
    </reaction>
    <physiologicalReaction direction="left-to-right" evidence="19">
        <dbReference type="Rhea" id="RHEA:66337"/>
    </physiologicalReaction>
</comment>
<dbReference type="Gene3D" id="1.20.1250.20">
    <property type="entry name" value="MFS general substrate transporter like domains"/>
    <property type="match status" value="1"/>
</dbReference>
<comment type="catalytic activity">
    <reaction evidence="15">
        <text>2 nitrate(out) + H(+)(out) = 2 nitrate(in) + H(+)(in)</text>
        <dbReference type="Rhea" id="RHEA:71539"/>
        <dbReference type="ChEBI" id="CHEBI:15378"/>
        <dbReference type="ChEBI" id="CHEBI:17632"/>
    </reaction>
    <physiologicalReaction direction="left-to-right" evidence="15">
        <dbReference type="Rhea" id="RHEA:71540"/>
    </physiologicalReaction>
</comment>
<feature type="transmembrane region" description="Helical" evidence="26">
    <location>
        <begin position="94"/>
        <end position="117"/>
    </location>
</feature>
<keyword evidence="9 26" id="KW-1133">Transmembrane helix</keyword>
<feature type="transmembrane region" description="Helical" evidence="26">
    <location>
        <begin position="377"/>
        <end position="399"/>
    </location>
</feature>
<dbReference type="InterPro" id="IPR011701">
    <property type="entry name" value="MFS"/>
</dbReference>
<comment type="catalytic activity">
    <reaction evidence="18">
        <text>N-acetyl-L-aspartyl-L-glutamate(out) = N-acetyl-L-aspartyl-L-glutamate(in)</text>
        <dbReference type="Rhea" id="RHEA:72599"/>
        <dbReference type="ChEBI" id="CHEBI:76931"/>
    </reaction>
    <physiologicalReaction direction="left-to-right" evidence="18">
        <dbReference type="Rhea" id="RHEA:72600"/>
    </physiologicalReaction>
</comment>
<evidence type="ECO:0000256" key="19">
    <source>
        <dbReference type="ARBA" id="ARBA00051447"/>
    </source>
</evidence>
<evidence type="ECO:0000256" key="17">
    <source>
        <dbReference type="ARBA" id="ARBA00050625"/>
    </source>
</evidence>
<keyword evidence="6" id="KW-1003">Cell membrane</keyword>
<feature type="transmembrane region" description="Helical" evidence="26">
    <location>
        <begin position="321"/>
        <end position="339"/>
    </location>
</feature>
<evidence type="ECO:0000256" key="15">
    <source>
        <dbReference type="ARBA" id="ARBA00050101"/>
    </source>
</evidence>
<comment type="caution">
    <text evidence="28">The sequence shown here is derived from an EMBL/GenBank/DDBJ whole genome shotgun (WGS) entry which is preliminary data.</text>
</comment>
<evidence type="ECO:0000256" key="4">
    <source>
        <dbReference type="ARBA" id="ARBA00004656"/>
    </source>
</evidence>
<evidence type="ECO:0000313" key="28">
    <source>
        <dbReference type="EMBL" id="CAE1313940.1"/>
    </source>
</evidence>